<comment type="caution">
    <text evidence="1">The sequence shown here is derived from an EMBL/GenBank/DDBJ whole genome shotgun (WGS) entry which is preliminary data.</text>
</comment>
<evidence type="ECO:0000313" key="2">
    <source>
        <dbReference type="Proteomes" id="UP000824782"/>
    </source>
</evidence>
<evidence type="ECO:0000313" key="1">
    <source>
        <dbReference type="EMBL" id="KAG8538196.1"/>
    </source>
</evidence>
<sequence length="126" mass="14361">MTPYQKRRHLSLTSLLIGRLTWSDRLAQGRPWLNQTLNQLSGYCLFTLPVITSWGAASRTVFSMICVSPWVAPFRATTLRFSARFWNGSWGMRRVSIPPLTTWTTSCLSVNETPTLVPVCWKPSQL</sequence>
<keyword evidence="2" id="KW-1185">Reference proteome</keyword>
<reference evidence="1" key="1">
    <citation type="thesis" date="2020" institute="ProQuest LLC" country="789 East Eisenhower Parkway, Ann Arbor, MI, USA">
        <title>Comparative Genomics and Chromosome Evolution.</title>
        <authorList>
            <person name="Mudd A.B."/>
        </authorList>
    </citation>
    <scope>NUCLEOTIDE SEQUENCE</scope>
    <source>
        <strain evidence="1">237g6f4</strain>
        <tissue evidence="1">Blood</tissue>
    </source>
</reference>
<protein>
    <submittedName>
        <fullName evidence="1">Uncharacterized protein</fullName>
    </submittedName>
</protein>
<name>A0AAV6YNI5_ENGPU</name>
<dbReference type="Proteomes" id="UP000824782">
    <property type="component" value="Unassembled WGS sequence"/>
</dbReference>
<accession>A0AAV6YNI5</accession>
<dbReference type="AlphaFoldDB" id="A0AAV6YNI5"/>
<gene>
    <name evidence="1" type="ORF">GDO81_023137</name>
</gene>
<dbReference type="EMBL" id="WNYA01023229">
    <property type="protein sequence ID" value="KAG8538196.1"/>
    <property type="molecule type" value="Genomic_DNA"/>
</dbReference>
<proteinExistence type="predicted"/>
<organism evidence="1 2">
    <name type="scientific">Engystomops pustulosus</name>
    <name type="common">Tungara frog</name>
    <name type="synonym">Physalaemus pustulosus</name>
    <dbReference type="NCBI Taxonomy" id="76066"/>
    <lineage>
        <taxon>Eukaryota</taxon>
        <taxon>Metazoa</taxon>
        <taxon>Chordata</taxon>
        <taxon>Craniata</taxon>
        <taxon>Vertebrata</taxon>
        <taxon>Euteleostomi</taxon>
        <taxon>Amphibia</taxon>
        <taxon>Batrachia</taxon>
        <taxon>Anura</taxon>
        <taxon>Neobatrachia</taxon>
        <taxon>Hyloidea</taxon>
        <taxon>Leptodactylidae</taxon>
        <taxon>Leiuperinae</taxon>
        <taxon>Engystomops</taxon>
    </lineage>
</organism>